<evidence type="ECO:0000313" key="3">
    <source>
        <dbReference type="Proteomes" id="UP001140091"/>
    </source>
</evidence>
<sequence>MSIPAGFPFRPTFTTLIFIVAPVSLNLMIPILIHPFLIIHPISSFDSTIVNSLHLIIPQVPLLHDFTSVRLNGGRTSGEVEVRLAAAKEEEIIEIHSDDGNNGDIVMGKAGEEMTGQTCKDTTVSGNMGMPGTSHTSKGQEGKAVKPFDFGNPEGLVYGAKTYFSVARASTPKAICPQ</sequence>
<feature type="transmembrane region" description="Helical" evidence="1">
    <location>
        <begin position="12"/>
        <end position="33"/>
    </location>
</feature>
<organism evidence="2 3">
    <name type="scientific">Candolleomyces eurysporus</name>
    <dbReference type="NCBI Taxonomy" id="2828524"/>
    <lineage>
        <taxon>Eukaryota</taxon>
        <taxon>Fungi</taxon>
        <taxon>Dikarya</taxon>
        <taxon>Basidiomycota</taxon>
        <taxon>Agaricomycotina</taxon>
        <taxon>Agaricomycetes</taxon>
        <taxon>Agaricomycetidae</taxon>
        <taxon>Agaricales</taxon>
        <taxon>Agaricineae</taxon>
        <taxon>Psathyrellaceae</taxon>
        <taxon>Candolleomyces</taxon>
    </lineage>
</organism>
<proteinExistence type="predicted"/>
<evidence type="ECO:0000313" key="2">
    <source>
        <dbReference type="EMBL" id="KAJ2929592.1"/>
    </source>
</evidence>
<dbReference type="Proteomes" id="UP001140091">
    <property type="component" value="Unassembled WGS sequence"/>
</dbReference>
<dbReference type="AlphaFoldDB" id="A0A9W8J7E7"/>
<protein>
    <submittedName>
        <fullName evidence="2">Uncharacterized protein</fullName>
    </submittedName>
</protein>
<dbReference type="EMBL" id="JANBPK010000866">
    <property type="protein sequence ID" value="KAJ2929592.1"/>
    <property type="molecule type" value="Genomic_DNA"/>
</dbReference>
<keyword evidence="1" id="KW-1133">Transmembrane helix</keyword>
<keyword evidence="3" id="KW-1185">Reference proteome</keyword>
<reference evidence="2" key="1">
    <citation type="submission" date="2022-06" db="EMBL/GenBank/DDBJ databases">
        <title>Genome Sequence of Candolleomyces eurysporus.</title>
        <authorList>
            <person name="Buettner E."/>
        </authorList>
    </citation>
    <scope>NUCLEOTIDE SEQUENCE</scope>
    <source>
        <strain evidence="2">VTCC 930004</strain>
    </source>
</reference>
<gene>
    <name evidence="2" type="ORF">H1R20_g7501</name>
</gene>
<keyword evidence="1" id="KW-0812">Transmembrane</keyword>
<accession>A0A9W8J7E7</accession>
<comment type="caution">
    <text evidence="2">The sequence shown here is derived from an EMBL/GenBank/DDBJ whole genome shotgun (WGS) entry which is preliminary data.</text>
</comment>
<name>A0A9W8J7E7_9AGAR</name>
<keyword evidence="1" id="KW-0472">Membrane</keyword>
<evidence type="ECO:0000256" key="1">
    <source>
        <dbReference type="SAM" id="Phobius"/>
    </source>
</evidence>
<feature type="non-terminal residue" evidence="2">
    <location>
        <position position="178"/>
    </location>
</feature>